<evidence type="ECO:0000313" key="2">
    <source>
        <dbReference type="Proteomes" id="UP001470230"/>
    </source>
</evidence>
<proteinExistence type="predicted"/>
<name>A0ABR2JF70_9EUKA</name>
<keyword evidence="2" id="KW-1185">Reference proteome</keyword>
<gene>
    <name evidence="1" type="ORF">M9Y10_006627</name>
</gene>
<accession>A0ABR2JF70</accession>
<evidence type="ECO:0000313" key="1">
    <source>
        <dbReference type="EMBL" id="KAK8876420.1"/>
    </source>
</evidence>
<sequence>MDDDEKRCLLEHGSENNMWGGFRENKQKISYDSIECLIVLVLDFPTMSAKSYANYLNSQFGPKHTKGKYIHTKNVQSYLKNLDFSVKNCSFEPTHKNCVGLRIYRVAWCRFIKDIINNDNVLLSFIDEADIT</sequence>
<reference evidence="1 2" key="1">
    <citation type="submission" date="2024-04" db="EMBL/GenBank/DDBJ databases">
        <title>Tritrichomonas musculus Genome.</title>
        <authorList>
            <person name="Alves-Ferreira E."/>
            <person name="Grigg M."/>
            <person name="Lorenzi H."/>
            <person name="Galac M."/>
        </authorList>
    </citation>
    <scope>NUCLEOTIDE SEQUENCE [LARGE SCALE GENOMIC DNA]</scope>
    <source>
        <strain evidence="1 2">EAF2021</strain>
    </source>
</reference>
<dbReference type="EMBL" id="JAPFFF010000012">
    <property type="protein sequence ID" value="KAK8876420.1"/>
    <property type="molecule type" value="Genomic_DNA"/>
</dbReference>
<protein>
    <submittedName>
        <fullName evidence="1">Uncharacterized protein</fullName>
    </submittedName>
</protein>
<organism evidence="1 2">
    <name type="scientific">Tritrichomonas musculus</name>
    <dbReference type="NCBI Taxonomy" id="1915356"/>
    <lineage>
        <taxon>Eukaryota</taxon>
        <taxon>Metamonada</taxon>
        <taxon>Parabasalia</taxon>
        <taxon>Tritrichomonadida</taxon>
        <taxon>Tritrichomonadidae</taxon>
        <taxon>Tritrichomonas</taxon>
    </lineage>
</organism>
<dbReference type="Proteomes" id="UP001470230">
    <property type="component" value="Unassembled WGS sequence"/>
</dbReference>
<comment type="caution">
    <text evidence="1">The sequence shown here is derived from an EMBL/GenBank/DDBJ whole genome shotgun (WGS) entry which is preliminary data.</text>
</comment>